<reference evidence="3" key="1">
    <citation type="submission" date="2020-06" db="EMBL/GenBank/DDBJ databases">
        <authorList>
            <consortium name="Plant Systems Biology data submission"/>
        </authorList>
    </citation>
    <scope>NUCLEOTIDE SEQUENCE</scope>
    <source>
        <strain evidence="3">D6</strain>
    </source>
</reference>
<comment type="caution">
    <text evidence="3">The sequence shown here is derived from an EMBL/GenBank/DDBJ whole genome shotgun (WGS) entry which is preliminary data.</text>
</comment>
<accession>A0A9N8D7D8</accession>
<gene>
    <name evidence="3" type="ORF">SEMRO_24_G016510.1</name>
</gene>
<dbReference type="EMBL" id="CAICTM010000024">
    <property type="protein sequence ID" value="CAB9497707.1"/>
    <property type="molecule type" value="Genomic_DNA"/>
</dbReference>
<feature type="transmembrane region" description="Helical" evidence="1">
    <location>
        <begin position="337"/>
        <end position="361"/>
    </location>
</feature>
<organism evidence="3 4">
    <name type="scientific">Seminavis robusta</name>
    <dbReference type="NCBI Taxonomy" id="568900"/>
    <lineage>
        <taxon>Eukaryota</taxon>
        <taxon>Sar</taxon>
        <taxon>Stramenopiles</taxon>
        <taxon>Ochrophyta</taxon>
        <taxon>Bacillariophyta</taxon>
        <taxon>Bacillariophyceae</taxon>
        <taxon>Bacillariophycidae</taxon>
        <taxon>Naviculales</taxon>
        <taxon>Naviculaceae</taxon>
        <taxon>Seminavis</taxon>
    </lineage>
</organism>
<feature type="signal peptide" evidence="2">
    <location>
        <begin position="1"/>
        <end position="26"/>
    </location>
</feature>
<keyword evidence="1" id="KW-0472">Membrane</keyword>
<feature type="chain" id="PRO_5040388223" evidence="2">
    <location>
        <begin position="27"/>
        <end position="554"/>
    </location>
</feature>
<feature type="transmembrane region" description="Helical" evidence="1">
    <location>
        <begin position="296"/>
        <end position="317"/>
    </location>
</feature>
<feature type="transmembrane region" description="Helical" evidence="1">
    <location>
        <begin position="77"/>
        <end position="100"/>
    </location>
</feature>
<dbReference type="Proteomes" id="UP001153069">
    <property type="component" value="Unassembled WGS sequence"/>
</dbReference>
<evidence type="ECO:0000313" key="4">
    <source>
        <dbReference type="Proteomes" id="UP001153069"/>
    </source>
</evidence>
<name>A0A9N8D7D8_9STRA</name>
<feature type="transmembrane region" description="Helical" evidence="1">
    <location>
        <begin position="173"/>
        <end position="193"/>
    </location>
</feature>
<protein>
    <submittedName>
        <fullName evidence="3">Uncharacterized protein</fullName>
    </submittedName>
</protein>
<keyword evidence="1" id="KW-1133">Transmembrane helix</keyword>
<feature type="transmembrane region" description="Helical" evidence="1">
    <location>
        <begin position="121"/>
        <end position="140"/>
    </location>
</feature>
<dbReference type="AlphaFoldDB" id="A0A9N8D7D8"/>
<feature type="transmembrane region" description="Helical" evidence="1">
    <location>
        <begin position="445"/>
        <end position="462"/>
    </location>
</feature>
<keyword evidence="2" id="KW-0732">Signal</keyword>
<sequence>MKSLNTSSMPRALMLLLLWAIPLSFSFQPMSRISTNQAPPLQQANTLGMLQLSVSSDVSNDLIVDATSIVVSHSEGLLAATPAIGSSLIMLTIVGLLYIWEESVEWVRETVPKTLLPVVESILAEIGGLGFIGLIFGTVLGNSNVKEGLEGLSITLFGESEILVENFEFLHSAFFQVGVGFFMAVGAMAAVGVKKLDEIKQVEGLEQDPETEACNITPEKLVRYMPLLPKKDDNNDIEAIYGANNLWQEIFMDKEERAGRTLLLRHQIMRIFPRLPNTFRVEQVIQASFAENLYKLVELSPLTWIYIIPGLALANAIDLSHEVVNSASPNAAESVGFFFSTPTAIIPSAVTVAASMIWGFWNCWKLTQIKYMVHPKLGIDKSTGAATILPPLVESESKMREFDSSPAWVRPIENIWAKPAKNAFDEVFGAAGGAGLKLYQNSIKYQTWLCLTHIVFFGTQVVPRDFDALLSGATVGDPDHLTAELVTYGSFVLISVLQLLLVAPRAFWNYCLVAVLEEKTARKLLTLSGNDDPMQKEQAIPVALNGTAAVEITP</sequence>
<evidence type="ECO:0000256" key="1">
    <source>
        <dbReference type="SAM" id="Phobius"/>
    </source>
</evidence>
<evidence type="ECO:0000313" key="3">
    <source>
        <dbReference type="EMBL" id="CAB9497707.1"/>
    </source>
</evidence>
<dbReference type="OrthoDB" id="42572at2759"/>
<keyword evidence="4" id="KW-1185">Reference proteome</keyword>
<feature type="transmembrane region" description="Helical" evidence="1">
    <location>
        <begin position="485"/>
        <end position="503"/>
    </location>
</feature>
<keyword evidence="1" id="KW-0812">Transmembrane</keyword>
<proteinExistence type="predicted"/>
<evidence type="ECO:0000256" key="2">
    <source>
        <dbReference type="SAM" id="SignalP"/>
    </source>
</evidence>